<proteinExistence type="predicted"/>
<dbReference type="InterPro" id="IPR018742">
    <property type="entry name" value="DUF2290"/>
</dbReference>
<protein>
    <submittedName>
        <fullName evidence="1">DUF2290 domain-containing protein</fullName>
    </submittedName>
</protein>
<evidence type="ECO:0000313" key="2">
    <source>
        <dbReference type="Proteomes" id="UP000549590"/>
    </source>
</evidence>
<accession>A0AAP7CKW6</accession>
<gene>
    <name evidence="1" type="ORF">HHE94_19275</name>
</gene>
<reference evidence="1 2" key="1">
    <citation type="submission" date="2020-04" db="EMBL/GenBank/DDBJ databases">
        <title>Genome sequencing and assembly of Pseudoalteromonas arctica.</title>
        <authorList>
            <person name="Cook G.M."/>
        </authorList>
    </citation>
    <scope>NUCLEOTIDE SEQUENCE [LARGE SCALE GENOMIC DNA]</scope>
    <source>
        <strain evidence="1 2">NEC-BIFX-2020_001</strain>
    </source>
</reference>
<dbReference type="EMBL" id="JABBYB010000015">
    <property type="protein sequence ID" value="NMP04849.1"/>
    <property type="molecule type" value="Genomic_DNA"/>
</dbReference>
<dbReference type="RefSeq" id="WP_169045265.1">
    <property type="nucleotide sequence ID" value="NZ_JABBYB010000015.1"/>
</dbReference>
<organism evidence="1 2">
    <name type="scientific">Pseudoalteromonas arctica</name>
    <dbReference type="NCBI Taxonomy" id="394751"/>
    <lineage>
        <taxon>Bacteria</taxon>
        <taxon>Pseudomonadati</taxon>
        <taxon>Pseudomonadota</taxon>
        <taxon>Gammaproteobacteria</taxon>
        <taxon>Alteromonadales</taxon>
        <taxon>Pseudoalteromonadaceae</taxon>
        <taxon>Pseudoalteromonas</taxon>
    </lineage>
</organism>
<dbReference type="Proteomes" id="UP000549590">
    <property type="component" value="Unassembled WGS sequence"/>
</dbReference>
<dbReference type="Pfam" id="PF10053">
    <property type="entry name" value="DUF2290"/>
    <property type="match status" value="1"/>
</dbReference>
<dbReference type="AlphaFoldDB" id="A0AAP7CKW6"/>
<comment type="caution">
    <text evidence="1">The sequence shown here is derived from an EMBL/GenBank/DDBJ whole genome shotgun (WGS) entry which is preliminary data.</text>
</comment>
<name>A0AAP7CKW6_9GAMM</name>
<sequence length="229" mass="27442">MNKSFSHSINKCIECIAEINYLFQAGTINSLNASKEFKYKSRRAVYYREIYEAGTENQDFNLMLKDLSYFQFTENTKDKDVRLAFYPNPFQFIEYQNQKKEALELFNDKYLSENEYEQVLSEGDFICDIPLIRYDLSVDQHCDNYHPAAHFHIGFNPDNRWPVGRKLTPYAFMLKVLMLYYPKLWFKFGDQGAGQQNTLDISYRDELKNCELIDDMYFKEFEKERLNFM</sequence>
<evidence type="ECO:0000313" key="1">
    <source>
        <dbReference type="EMBL" id="NMP04849.1"/>
    </source>
</evidence>